<reference evidence="3 4" key="1">
    <citation type="journal article" date="2014" name="PLoS Genet.">
        <title>Phylogenetically driven sequencing of extremely halophilic archaea reveals strategies for static and dynamic osmo-response.</title>
        <authorList>
            <person name="Becker E.A."/>
            <person name="Seitzer P.M."/>
            <person name="Tritt A."/>
            <person name="Larsen D."/>
            <person name="Krusor M."/>
            <person name="Yao A.I."/>
            <person name="Wu D."/>
            <person name="Madern D."/>
            <person name="Eisen J.A."/>
            <person name="Darling A.E."/>
            <person name="Facciotti M.T."/>
        </authorList>
    </citation>
    <scope>NUCLEOTIDE SEQUENCE [LARGE SCALE GENOMIC DNA]</scope>
    <source>
        <strain evidence="3 4">JCM 10990</strain>
    </source>
</reference>
<dbReference type="InterPro" id="IPR012337">
    <property type="entry name" value="RNaseH-like_sf"/>
</dbReference>
<dbReference type="Proteomes" id="UP000011693">
    <property type="component" value="Unassembled WGS sequence"/>
</dbReference>
<dbReference type="Pfam" id="PF13482">
    <property type="entry name" value="RNase_H_2"/>
    <property type="match status" value="1"/>
</dbReference>
<accession>M0ABT6</accession>
<dbReference type="InterPro" id="IPR010995">
    <property type="entry name" value="DNA_repair_Rad51/TF_NusA_a-hlx"/>
</dbReference>
<organism evidence="3 4">
    <name type="scientific">Natrialba chahannaoensis JCM 10990</name>
    <dbReference type="NCBI Taxonomy" id="1227492"/>
    <lineage>
        <taxon>Archaea</taxon>
        <taxon>Methanobacteriati</taxon>
        <taxon>Methanobacteriota</taxon>
        <taxon>Stenosarchaea group</taxon>
        <taxon>Halobacteria</taxon>
        <taxon>Halobacteriales</taxon>
        <taxon>Natrialbaceae</taxon>
        <taxon>Natrialba</taxon>
    </lineage>
</organism>
<feature type="compositionally biased region" description="Basic and acidic residues" evidence="1">
    <location>
        <begin position="127"/>
        <end position="140"/>
    </location>
</feature>
<dbReference type="InterPro" id="IPR038720">
    <property type="entry name" value="YprB_RNase_H-like_dom"/>
</dbReference>
<feature type="domain" description="YprB ribonuclease H-like" evidence="2">
    <location>
        <begin position="345"/>
        <end position="522"/>
    </location>
</feature>
<dbReference type="OrthoDB" id="50367at2157"/>
<dbReference type="PATRIC" id="fig|1227492.4.peg.3353"/>
<gene>
    <name evidence="3" type="ORF">C482_16838</name>
</gene>
<dbReference type="SUPFAM" id="SSF47794">
    <property type="entry name" value="Rad51 N-terminal domain-like"/>
    <property type="match status" value="1"/>
</dbReference>
<feature type="compositionally biased region" description="Low complexity" evidence="1">
    <location>
        <begin position="112"/>
        <end position="125"/>
    </location>
</feature>
<name>M0ABT6_9EURY</name>
<keyword evidence="4" id="KW-1185">Reference proteome</keyword>
<sequence>MAGPTGTRVLALPPTTVLERSVATLEDIAATIKPDAVWLFGYAREPTAAARARHIMDVPVIHPPLETADGGTLPRHRIGDELEFVVAQHSRALGAVAGADSGASANVGANSGADTAAGVGNSAADGDSDRDGNGNDDGSKTEPPSADALICDQITTTTRPTALETTLDHAGELAAALPAGQETTVLTGGLPAGYDERWHLDAGTGAVRTVAHDPLRSAEPVADDAVAVRVRGAGPVDGYGGAESVVALEYSADGAVSTAAYAPGDFGLEAITGVGQKTANRLESQGVTTRAGLLDLSVAALADIEGIGAKSARRMHDHARVLESGEPRRLTDEPLPGEAWGRPPLCLDIETDGLSPTIIWQIGVYDPESDTHRAFVERDDPTDRESVVREFCDWLLGVHLNRALLTWNGWGFDYRHLGAFVARHCPEYTDDWESVPKFDLYRWATDREGTGNALLPGRTNELDVVAAELGYEGLGTGLDGARTAAAYQRFMRTGESDVLEWDRHEAYCEDDCRALWHVYERLRDAPRASGVVGSAGSARATESTGSSPNGGGSRADSKGGSTSEQTGLGDF</sequence>
<evidence type="ECO:0000313" key="3">
    <source>
        <dbReference type="EMBL" id="ELY95327.1"/>
    </source>
</evidence>
<comment type="caution">
    <text evidence="3">The sequence shown here is derived from an EMBL/GenBank/DDBJ whole genome shotgun (WGS) entry which is preliminary data.</text>
</comment>
<dbReference type="RefSeq" id="WP_006168866.1">
    <property type="nucleotide sequence ID" value="NZ_AOIN01000091.1"/>
</dbReference>
<feature type="region of interest" description="Disordered" evidence="1">
    <location>
        <begin position="112"/>
        <end position="146"/>
    </location>
</feature>
<dbReference type="Pfam" id="PF14520">
    <property type="entry name" value="HHH_5"/>
    <property type="match status" value="1"/>
</dbReference>
<protein>
    <recommendedName>
        <fullName evidence="2">YprB ribonuclease H-like domain-containing protein</fullName>
    </recommendedName>
</protein>
<dbReference type="STRING" id="1227492.C482_16838"/>
<dbReference type="Gene3D" id="1.10.150.20">
    <property type="entry name" value="5' to 3' exonuclease, C-terminal subdomain"/>
    <property type="match status" value="1"/>
</dbReference>
<evidence type="ECO:0000259" key="2">
    <source>
        <dbReference type="Pfam" id="PF13482"/>
    </source>
</evidence>
<evidence type="ECO:0000256" key="1">
    <source>
        <dbReference type="SAM" id="MobiDB-lite"/>
    </source>
</evidence>
<dbReference type="GO" id="GO:0000166">
    <property type="term" value="F:nucleotide binding"/>
    <property type="evidence" value="ECO:0007669"/>
    <property type="project" value="InterPro"/>
</dbReference>
<feature type="region of interest" description="Disordered" evidence="1">
    <location>
        <begin position="529"/>
        <end position="571"/>
    </location>
</feature>
<feature type="compositionally biased region" description="Polar residues" evidence="1">
    <location>
        <begin position="559"/>
        <end position="571"/>
    </location>
</feature>
<proteinExistence type="predicted"/>
<dbReference type="SUPFAM" id="SSF53098">
    <property type="entry name" value="Ribonuclease H-like"/>
    <property type="match status" value="1"/>
</dbReference>
<dbReference type="EMBL" id="AOIN01000091">
    <property type="protein sequence ID" value="ELY95327.1"/>
    <property type="molecule type" value="Genomic_DNA"/>
</dbReference>
<evidence type="ECO:0000313" key="4">
    <source>
        <dbReference type="Proteomes" id="UP000011693"/>
    </source>
</evidence>
<dbReference type="AlphaFoldDB" id="M0ABT6"/>